<protein>
    <submittedName>
        <fullName evidence="2">Proline 4-hydroxylase (Includes Rps23 Pro-64 3,4-dihydroxylase Tpa1), contains SM-20 domain</fullName>
    </submittedName>
</protein>
<dbReference type="GO" id="GO:0006449">
    <property type="term" value="P:regulation of translational termination"/>
    <property type="evidence" value="ECO:0007669"/>
    <property type="project" value="TreeGrafter"/>
</dbReference>
<dbReference type="STRING" id="237018.SAMN04489723_12334"/>
<dbReference type="Proteomes" id="UP000198790">
    <property type="component" value="Unassembled WGS sequence"/>
</dbReference>
<dbReference type="GO" id="GO:0031543">
    <property type="term" value="F:peptidyl-proline dioxygenase activity"/>
    <property type="evidence" value="ECO:0007669"/>
    <property type="project" value="TreeGrafter"/>
</dbReference>
<sequence length="259" mass="30109">MIKIEEIKNRVEEFHSAAPFPHIVIDDFVDSKFAKSLSEEFPVIDDSSLFTYSNPLEKKSALNDWNKFPEHTYKFFEYLCSETFVSQLGAMLGIKLYPDFGLHGGGWHMHPDGGKLNPHLDYNIHPKLGLQRRINLILYLSQDWKPEFGGHFGLWSNDNESHRPHKLEKEVEVKFNRAVIFDTTYQSWHGLSREVSTDGTNIRKSLAIYYLCDPPANSENRQRALYAPTEDQISNPEIEELIRKRADNQLYKDQYITKG</sequence>
<evidence type="ECO:0000313" key="2">
    <source>
        <dbReference type="EMBL" id="SFB58134.1"/>
    </source>
</evidence>
<dbReference type="Pfam" id="PF13640">
    <property type="entry name" value="2OG-FeII_Oxy_3"/>
    <property type="match status" value="1"/>
</dbReference>
<dbReference type="GO" id="GO:0005737">
    <property type="term" value="C:cytoplasm"/>
    <property type="evidence" value="ECO:0007669"/>
    <property type="project" value="TreeGrafter"/>
</dbReference>
<proteinExistence type="predicted"/>
<dbReference type="OrthoDB" id="9783171at2"/>
<dbReference type="EMBL" id="FOKK01000023">
    <property type="protein sequence ID" value="SFB58134.1"/>
    <property type="molecule type" value="Genomic_DNA"/>
</dbReference>
<dbReference type="InterPro" id="IPR044862">
    <property type="entry name" value="Pro_4_hyd_alph_FE2OG_OXY"/>
</dbReference>
<dbReference type="PANTHER" id="PTHR12117">
    <property type="entry name" value="HISTONE ACETYLTRANSFERASE COMPLEX"/>
    <property type="match status" value="1"/>
</dbReference>
<reference evidence="2 3" key="1">
    <citation type="submission" date="2016-10" db="EMBL/GenBank/DDBJ databases">
        <authorList>
            <person name="de Groot N.N."/>
        </authorList>
    </citation>
    <scope>NUCLEOTIDE SEQUENCE [LARGE SCALE GENOMIC DNA]</scope>
    <source>
        <strain evidence="2 3">DSM 23399</strain>
    </source>
</reference>
<gene>
    <name evidence="2" type="ORF">SAMN04489723_12334</name>
</gene>
<dbReference type="RefSeq" id="WP_092901161.1">
    <property type="nucleotide sequence ID" value="NZ_FOKK01000023.1"/>
</dbReference>
<organism evidence="2 3">
    <name type="scientific">Algoriphagus aquimarinus</name>
    <dbReference type="NCBI Taxonomy" id="237018"/>
    <lineage>
        <taxon>Bacteria</taxon>
        <taxon>Pseudomonadati</taxon>
        <taxon>Bacteroidota</taxon>
        <taxon>Cytophagia</taxon>
        <taxon>Cytophagales</taxon>
        <taxon>Cyclobacteriaceae</taxon>
        <taxon>Algoriphagus</taxon>
    </lineage>
</organism>
<dbReference type="AlphaFoldDB" id="A0A1I1C695"/>
<accession>A0A1I1C695</accession>
<name>A0A1I1C695_9BACT</name>
<feature type="domain" description="Prolyl 4-hydroxylase alpha subunit Fe(2+) 2OG dioxygenase" evidence="1">
    <location>
        <begin position="108"/>
        <end position="210"/>
    </location>
</feature>
<evidence type="ECO:0000313" key="3">
    <source>
        <dbReference type="Proteomes" id="UP000198790"/>
    </source>
</evidence>
<evidence type="ECO:0000259" key="1">
    <source>
        <dbReference type="Pfam" id="PF13640"/>
    </source>
</evidence>
<dbReference type="PANTHER" id="PTHR12117:SF0">
    <property type="entry name" value="PROLYL 3-HYDROXYLASE OGFOD1"/>
    <property type="match status" value="1"/>
</dbReference>
<keyword evidence="3" id="KW-1185">Reference proteome</keyword>
<dbReference type="Gene3D" id="2.60.120.620">
    <property type="entry name" value="q2cbj1_9rhob like domain"/>
    <property type="match status" value="1"/>
</dbReference>
<dbReference type="InterPro" id="IPR051842">
    <property type="entry name" value="uS12_prolyl_hydroxylase"/>
</dbReference>